<reference evidence="5" key="1">
    <citation type="submission" date="2020-06" db="EMBL/GenBank/DDBJ databases">
        <title>Draft genome of Bugula neritina, a colonial animal packing powerful symbionts and potential medicines.</title>
        <authorList>
            <person name="Rayko M."/>
        </authorList>
    </citation>
    <scope>NUCLEOTIDE SEQUENCE [LARGE SCALE GENOMIC DNA]</scope>
    <source>
        <strain evidence="5">Kwan_BN1</strain>
    </source>
</reference>
<evidence type="ECO:0000256" key="3">
    <source>
        <dbReference type="SAM" id="Coils"/>
    </source>
</evidence>
<dbReference type="FunFam" id="3.30.505.10:FF:000080">
    <property type="entry name" value="Pi3K21B, isoform C"/>
    <property type="match status" value="1"/>
</dbReference>
<dbReference type="InterPro" id="IPR032498">
    <property type="entry name" value="PI3K_P85_iSH2"/>
</dbReference>
<organism evidence="5 6">
    <name type="scientific">Bugula neritina</name>
    <name type="common">Brown bryozoan</name>
    <name type="synonym">Sertularia neritina</name>
    <dbReference type="NCBI Taxonomy" id="10212"/>
    <lineage>
        <taxon>Eukaryota</taxon>
        <taxon>Metazoa</taxon>
        <taxon>Spiralia</taxon>
        <taxon>Lophotrochozoa</taxon>
        <taxon>Bryozoa</taxon>
        <taxon>Gymnolaemata</taxon>
        <taxon>Cheilostomatida</taxon>
        <taxon>Flustrina</taxon>
        <taxon>Buguloidea</taxon>
        <taxon>Bugulidae</taxon>
        <taxon>Bugula</taxon>
    </lineage>
</organism>
<dbReference type="GO" id="GO:0046854">
    <property type="term" value="P:phosphatidylinositol phosphate biosynthetic process"/>
    <property type="evidence" value="ECO:0007669"/>
    <property type="project" value="TreeGrafter"/>
</dbReference>
<dbReference type="PANTHER" id="PTHR10155:SF10">
    <property type="entry name" value="PI3K21B, ISOFORM B"/>
    <property type="match status" value="1"/>
</dbReference>
<evidence type="ECO:0000256" key="2">
    <source>
        <dbReference type="PROSITE-ProRule" id="PRU00191"/>
    </source>
</evidence>
<dbReference type="GO" id="GO:0008286">
    <property type="term" value="P:insulin receptor signaling pathway"/>
    <property type="evidence" value="ECO:0007669"/>
    <property type="project" value="TreeGrafter"/>
</dbReference>
<evidence type="ECO:0000256" key="1">
    <source>
        <dbReference type="ARBA" id="ARBA00022999"/>
    </source>
</evidence>
<feature type="domain" description="SH2" evidence="4">
    <location>
        <begin position="10"/>
        <end position="103"/>
    </location>
</feature>
<evidence type="ECO:0000259" key="4">
    <source>
        <dbReference type="PROSITE" id="PS50001"/>
    </source>
</evidence>
<dbReference type="Pfam" id="PF16454">
    <property type="entry name" value="PI3K_P85_iSH2"/>
    <property type="match status" value="1"/>
</dbReference>
<keyword evidence="3" id="KW-0175">Coiled coil</keyword>
<dbReference type="EMBL" id="VXIV02003190">
    <property type="protein sequence ID" value="KAF6020180.1"/>
    <property type="molecule type" value="Genomic_DNA"/>
</dbReference>
<dbReference type="PRINTS" id="PR00678">
    <property type="entry name" value="PI3KINASEP85"/>
</dbReference>
<evidence type="ECO:0000313" key="5">
    <source>
        <dbReference type="EMBL" id="KAF6020180.1"/>
    </source>
</evidence>
<dbReference type="PROSITE" id="PS50001">
    <property type="entry name" value="SH2"/>
    <property type="match status" value="2"/>
</dbReference>
<feature type="coiled-coil region" evidence="3">
    <location>
        <begin position="118"/>
        <end position="145"/>
    </location>
</feature>
<accession>A0A7J7J1Y5</accession>
<dbReference type="Pfam" id="PF00017">
    <property type="entry name" value="SH2"/>
    <property type="match status" value="2"/>
</dbReference>
<dbReference type="SUPFAM" id="SSF55550">
    <property type="entry name" value="SH2 domain"/>
    <property type="match status" value="2"/>
</dbReference>
<feature type="domain" description="SH2" evidence="4">
    <location>
        <begin position="303"/>
        <end position="397"/>
    </location>
</feature>
<name>A0A7J7J1Y5_BUGNE</name>
<dbReference type="AlphaFoldDB" id="A0A7J7J1Y5"/>
<keyword evidence="1 2" id="KW-0727">SH2 domain</keyword>
<dbReference type="Gene3D" id="1.10.287.1490">
    <property type="match status" value="1"/>
</dbReference>
<dbReference type="OrthoDB" id="3175255at2759"/>
<dbReference type="GO" id="GO:0046935">
    <property type="term" value="F:1-phosphatidylinositol-3-kinase regulator activity"/>
    <property type="evidence" value="ECO:0007669"/>
    <property type="project" value="TreeGrafter"/>
</dbReference>
<dbReference type="Gene3D" id="3.30.505.10">
    <property type="entry name" value="SH2 domain"/>
    <property type="match status" value="2"/>
</dbReference>
<gene>
    <name evidence="5" type="ORF">EB796_021498</name>
</gene>
<dbReference type="InterPro" id="IPR000980">
    <property type="entry name" value="SH2"/>
</dbReference>
<protein>
    <submittedName>
        <fullName evidence="5">PIK3R1</fullName>
    </submittedName>
</protein>
<dbReference type="Proteomes" id="UP000593567">
    <property type="component" value="Unassembled WGS sequence"/>
</dbReference>
<evidence type="ECO:0000313" key="6">
    <source>
        <dbReference type="Proteomes" id="UP000593567"/>
    </source>
</evidence>
<keyword evidence="6" id="KW-1185">Reference proteome</keyword>
<dbReference type="SMART" id="SM00252">
    <property type="entry name" value="SH2"/>
    <property type="match status" value="2"/>
</dbReference>
<dbReference type="PRINTS" id="PR00401">
    <property type="entry name" value="SH2DOMAIN"/>
</dbReference>
<sequence length="406" mass="46283">MEETLKKYPWYWGDISREEAQELLSNTSDGTYLVRKAATAGDYTLTLRKGHRNRLIKIYHRNGKYGLAEPYTYDAVQDLIEYYSHCSLAEYNVQLDCTLDYPVDNQLTEVPTDDSHIYNELCKVNQEHKKKMSELEKLLDIQKVSSEKLQKLHETTTSVKACIKVFEEQMLLLTKTKSQAPADGIAGCQKNSLLLEERLQSFILTRDCLERAIQEKTFANRELITQVNAMKPEIKALDNKCEHFRSILEKNHHHVEKINGIWCITDEPVYGTMSDDEDIYAQVEEVRANAADAVIPHTETWTWYHNNMDRAIAVSVLTGQKTGTFLIRGKSELECALSAVNKAGSVVHCKIMKSADGYCFGGGYASYPTLLDLVLYYRENSLVKHNADMNCQLLFPAFLISSLPPN</sequence>
<dbReference type="PANTHER" id="PTHR10155">
    <property type="entry name" value="PHOSPHATIDYLINOSITOL 3-KINASE REGULATORY SUBUNIT"/>
    <property type="match status" value="1"/>
</dbReference>
<dbReference type="InterPro" id="IPR036860">
    <property type="entry name" value="SH2_dom_sf"/>
</dbReference>
<dbReference type="GO" id="GO:0005942">
    <property type="term" value="C:phosphatidylinositol 3-kinase complex"/>
    <property type="evidence" value="ECO:0007669"/>
    <property type="project" value="TreeGrafter"/>
</dbReference>
<comment type="caution">
    <text evidence="5">The sequence shown here is derived from an EMBL/GenBank/DDBJ whole genome shotgun (WGS) entry which is preliminary data.</text>
</comment>
<proteinExistence type="predicted"/>